<dbReference type="AlphaFoldDB" id="A0A6C0GBX4"/>
<protein>
    <submittedName>
        <fullName evidence="2">IS3 family transposase</fullName>
    </submittedName>
</protein>
<gene>
    <name evidence="2" type="ORF">GXP67_00450</name>
</gene>
<dbReference type="EMBL" id="CP048222">
    <property type="protein sequence ID" value="QHT65250.1"/>
    <property type="molecule type" value="Genomic_DNA"/>
</dbReference>
<keyword evidence="3" id="KW-1185">Reference proteome</keyword>
<dbReference type="Pfam" id="PF13276">
    <property type="entry name" value="HTH_21"/>
    <property type="match status" value="1"/>
</dbReference>
<organism evidence="2 3">
    <name type="scientific">Rhodocytophaga rosea</name>
    <dbReference type="NCBI Taxonomy" id="2704465"/>
    <lineage>
        <taxon>Bacteria</taxon>
        <taxon>Pseudomonadati</taxon>
        <taxon>Bacteroidota</taxon>
        <taxon>Cytophagia</taxon>
        <taxon>Cytophagales</taxon>
        <taxon>Rhodocytophagaceae</taxon>
        <taxon>Rhodocytophaga</taxon>
    </lineage>
</organism>
<dbReference type="InterPro" id="IPR025948">
    <property type="entry name" value="HTH-like_dom"/>
</dbReference>
<dbReference type="InterPro" id="IPR050900">
    <property type="entry name" value="Transposase_IS3/IS150/IS904"/>
</dbReference>
<dbReference type="PANTHER" id="PTHR46889">
    <property type="entry name" value="TRANSPOSASE INSF FOR INSERTION SEQUENCE IS3B-RELATED"/>
    <property type="match status" value="1"/>
</dbReference>
<dbReference type="Proteomes" id="UP000480178">
    <property type="component" value="Chromosome"/>
</dbReference>
<evidence type="ECO:0000259" key="1">
    <source>
        <dbReference type="Pfam" id="PF13276"/>
    </source>
</evidence>
<feature type="domain" description="HTH-like" evidence="1">
    <location>
        <begin position="39"/>
        <end position="83"/>
    </location>
</feature>
<sequence>MKKHRSNFAVEKMGKVFKVSKSGYYHWLNPKPSSRQVDEQQTLKLIKEIHEASKNQYGSPKITYELKKKGVSISRPQVARWTQMLAL</sequence>
<evidence type="ECO:0000313" key="3">
    <source>
        <dbReference type="Proteomes" id="UP000480178"/>
    </source>
</evidence>
<dbReference type="PANTHER" id="PTHR46889:SF4">
    <property type="entry name" value="TRANSPOSASE INSO FOR INSERTION SEQUENCE ELEMENT IS911B-RELATED"/>
    <property type="match status" value="1"/>
</dbReference>
<reference evidence="2 3" key="1">
    <citation type="submission" date="2020-01" db="EMBL/GenBank/DDBJ databases">
        <authorList>
            <person name="Kim M.K."/>
        </authorList>
    </citation>
    <scope>NUCLEOTIDE SEQUENCE [LARGE SCALE GENOMIC DNA]</scope>
    <source>
        <strain evidence="2 3">172606-1</strain>
    </source>
</reference>
<dbReference type="RefSeq" id="WP_162441338.1">
    <property type="nucleotide sequence ID" value="NZ_CP048222.1"/>
</dbReference>
<dbReference type="KEGG" id="rhoz:GXP67_00450"/>
<proteinExistence type="predicted"/>
<name>A0A6C0GBX4_9BACT</name>
<evidence type="ECO:0000313" key="2">
    <source>
        <dbReference type="EMBL" id="QHT65250.1"/>
    </source>
</evidence>
<accession>A0A6C0GBX4</accession>